<evidence type="ECO:0008006" key="3">
    <source>
        <dbReference type="Google" id="ProtNLM"/>
    </source>
</evidence>
<dbReference type="SUPFAM" id="SSF52833">
    <property type="entry name" value="Thioredoxin-like"/>
    <property type="match status" value="1"/>
</dbReference>
<accession>A0A084FVT0</accession>
<reference evidence="1 2" key="1">
    <citation type="journal article" date="2014" name="Genome Announc.">
        <title>Draft genome sequence of the pathogenic fungus Scedosporium apiospermum.</title>
        <authorList>
            <person name="Vandeputte P."/>
            <person name="Ghamrawi S."/>
            <person name="Rechenmann M."/>
            <person name="Iltis A."/>
            <person name="Giraud S."/>
            <person name="Fleury M."/>
            <person name="Thornton C."/>
            <person name="Delhaes L."/>
            <person name="Meyer W."/>
            <person name="Papon N."/>
            <person name="Bouchara J.P."/>
        </authorList>
    </citation>
    <scope>NUCLEOTIDE SEQUENCE [LARGE SCALE GENOMIC DNA]</scope>
    <source>
        <strain evidence="1 2">IHEM 14462</strain>
    </source>
</reference>
<dbReference type="OMA" id="SRQEAQF"/>
<sequence>MISRSDHIWRLLGRHLLRQKPIGPPAIFRGASLPRRGFGSTAALQTKNQIYDPVKRAADFDTYHLLSVSAGTPLLTLWTTSWCPTCRIVSPILYDLVESGVGEAEGGVGLCTIEYDSPDIMKEGFGHKYVISSVPTIMAFDGQGARLSTRLMDPAKMTDKTFLASWIREEARRMGGGSVGSGFASKLFRL</sequence>
<gene>
    <name evidence="1" type="ORF">SAPIO_CDS9850</name>
</gene>
<dbReference type="RefSeq" id="XP_016638991.1">
    <property type="nucleotide sequence ID" value="XM_016791147.1"/>
</dbReference>
<dbReference type="AlphaFoldDB" id="A0A084FVT0"/>
<dbReference type="HOGENOM" id="CLU_098391_1_0_1"/>
<name>A0A084FVT0_PSEDA</name>
<dbReference type="InterPro" id="IPR036249">
    <property type="entry name" value="Thioredoxin-like_sf"/>
</dbReference>
<dbReference type="OrthoDB" id="19690at2759"/>
<dbReference type="CDD" id="cd02947">
    <property type="entry name" value="TRX_family"/>
    <property type="match status" value="1"/>
</dbReference>
<organism evidence="1 2">
    <name type="scientific">Pseudallescheria apiosperma</name>
    <name type="common">Scedosporium apiospermum</name>
    <dbReference type="NCBI Taxonomy" id="563466"/>
    <lineage>
        <taxon>Eukaryota</taxon>
        <taxon>Fungi</taxon>
        <taxon>Dikarya</taxon>
        <taxon>Ascomycota</taxon>
        <taxon>Pezizomycotina</taxon>
        <taxon>Sordariomycetes</taxon>
        <taxon>Hypocreomycetidae</taxon>
        <taxon>Microascales</taxon>
        <taxon>Microascaceae</taxon>
        <taxon>Scedosporium</taxon>
    </lineage>
</organism>
<evidence type="ECO:0000313" key="2">
    <source>
        <dbReference type="Proteomes" id="UP000028545"/>
    </source>
</evidence>
<dbReference type="KEGG" id="sapo:SAPIO_CDS9850"/>
<dbReference type="Proteomes" id="UP000028545">
    <property type="component" value="Unassembled WGS sequence"/>
</dbReference>
<keyword evidence="2" id="KW-1185">Reference proteome</keyword>
<dbReference type="EMBL" id="JOWA01000154">
    <property type="protein sequence ID" value="KEZ39192.1"/>
    <property type="molecule type" value="Genomic_DNA"/>
</dbReference>
<dbReference type="GeneID" id="27728922"/>
<proteinExistence type="predicted"/>
<dbReference type="Gene3D" id="3.40.30.10">
    <property type="entry name" value="Glutaredoxin"/>
    <property type="match status" value="1"/>
</dbReference>
<protein>
    <recommendedName>
        <fullName evidence="3">Thioredoxin domain-containing protein</fullName>
    </recommendedName>
</protein>
<dbReference type="VEuPathDB" id="FungiDB:SAPIO_CDS9850"/>
<comment type="caution">
    <text evidence="1">The sequence shown here is derived from an EMBL/GenBank/DDBJ whole genome shotgun (WGS) entry which is preliminary data.</text>
</comment>
<evidence type="ECO:0000313" key="1">
    <source>
        <dbReference type="EMBL" id="KEZ39192.1"/>
    </source>
</evidence>